<dbReference type="PANTHER" id="PTHR36423:SF2">
    <property type="entry name" value="AFR070WP"/>
    <property type="match status" value="1"/>
</dbReference>
<dbReference type="SUPFAM" id="SSF143410">
    <property type="entry name" value="DOPA-like"/>
    <property type="match status" value="1"/>
</dbReference>
<comment type="caution">
    <text evidence="1">The sequence shown here is derived from an EMBL/GenBank/DDBJ whole genome shotgun (WGS) entry which is preliminary data.</text>
</comment>
<dbReference type="PIRSF" id="PIRSF028139">
    <property type="entry name" value="DOPA-diox_rel_Mll2280"/>
    <property type="match status" value="1"/>
</dbReference>
<dbReference type="InterPro" id="IPR023389">
    <property type="entry name" value="DOPA-like_sf"/>
</dbReference>
<protein>
    <submittedName>
        <fullName evidence="1">4,5-dioxygenase</fullName>
    </submittedName>
</protein>
<dbReference type="Pfam" id="PF08883">
    <property type="entry name" value="DOPA_dioxygen"/>
    <property type="match status" value="1"/>
</dbReference>
<dbReference type="RefSeq" id="WP_190441663.1">
    <property type="nucleotide sequence ID" value="NZ_JAMPKM010000008.1"/>
</dbReference>
<evidence type="ECO:0000313" key="1">
    <source>
        <dbReference type="EMBL" id="MEP0818274.1"/>
    </source>
</evidence>
<name>A0ABV0J917_9CYAN</name>
<dbReference type="PANTHER" id="PTHR36423">
    <property type="entry name" value="AFR070WP"/>
    <property type="match status" value="1"/>
</dbReference>
<gene>
    <name evidence="1" type="ORF">NC998_14330</name>
</gene>
<evidence type="ECO:0000313" key="2">
    <source>
        <dbReference type="Proteomes" id="UP001464891"/>
    </source>
</evidence>
<reference evidence="1 2" key="1">
    <citation type="submission" date="2022-04" db="EMBL/GenBank/DDBJ databases">
        <title>Positive selection, recombination, and allopatry shape intraspecific diversity of widespread and dominant cyanobacteria.</title>
        <authorList>
            <person name="Wei J."/>
            <person name="Shu W."/>
            <person name="Hu C."/>
        </authorList>
    </citation>
    <scope>NUCLEOTIDE SEQUENCE [LARGE SCALE GENOMIC DNA]</scope>
    <source>
        <strain evidence="1 2">GB2-A4</strain>
    </source>
</reference>
<dbReference type="Proteomes" id="UP001464891">
    <property type="component" value="Unassembled WGS sequence"/>
</dbReference>
<keyword evidence="2" id="KW-1185">Reference proteome</keyword>
<sequence length="117" mass="13343">MVEATTTITGFHAHIYYGPKTRDVAARVREGLAAFEVRLGRWHDRPIGPHPQAMYQIAFLPDQFVRVVPWLMLHREGLDVLVHPETGDDVLDHTNHALWLGNKLELNIEILRQTSSA</sequence>
<proteinExistence type="predicted"/>
<dbReference type="EMBL" id="JAMPKM010000008">
    <property type="protein sequence ID" value="MEP0818274.1"/>
    <property type="molecule type" value="Genomic_DNA"/>
</dbReference>
<accession>A0ABV0J917</accession>
<organism evidence="1 2">
    <name type="scientific">Trichocoleus desertorum GB2-A4</name>
    <dbReference type="NCBI Taxonomy" id="2933944"/>
    <lineage>
        <taxon>Bacteria</taxon>
        <taxon>Bacillati</taxon>
        <taxon>Cyanobacteriota</taxon>
        <taxon>Cyanophyceae</taxon>
        <taxon>Leptolyngbyales</taxon>
        <taxon>Trichocoleusaceae</taxon>
        <taxon>Trichocoleus</taxon>
    </lineage>
</organism>
<dbReference type="InterPro" id="IPR014980">
    <property type="entry name" value="DOPA_dioxygen"/>
</dbReference>
<dbReference type="Gene3D" id="3.30.70.1240">
    <property type="entry name" value="DOPA-like domains"/>
    <property type="match status" value="1"/>
</dbReference>